<evidence type="ECO:0000313" key="4">
    <source>
        <dbReference type="Proteomes" id="UP000807342"/>
    </source>
</evidence>
<name>A0A9P5X3C1_9AGAR</name>
<reference evidence="3" key="1">
    <citation type="submission" date="2020-11" db="EMBL/GenBank/DDBJ databases">
        <authorList>
            <consortium name="DOE Joint Genome Institute"/>
            <person name="Ahrendt S."/>
            <person name="Riley R."/>
            <person name="Andreopoulos W."/>
            <person name="Labutti K."/>
            <person name="Pangilinan J."/>
            <person name="Ruiz-Duenas F.J."/>
            <person name="Barrasa J.M."/>
            <person name="Sanchez-Garcia M."/>
            <person name="Camarero S."/>
            <person name="Miyauchi S."/>
            <person name="Serrano A."/>
            <person name="Linde D."/>
            <person name="Babiker R."/>
            <person name="Drula E."/>
            <person name="Ayuso-Fernandez I."/>
            <person name="Pacheco R."/>
            <person name="Padilla G."/>
            <person name="Ferreira P."/>
            <person name="Barriuso J."/>
            <person name="Kellner H."/>
            <person name="Castanera R."/>
            <person name="Alfaro M."/>
            <person name="Ramirez L."/>
            <person name="Pisabarro A.G."/>
            <person name="Kuo A."/>
            <person name="Tritt A."/>
            <person name="Lipzen A."/>
            <person name="He G."/>
            <person name="Yan M."/>
            <person name="Ng V."/>
            <person name="Cullen D."/>
            <person name="Martin F."/>
            <person name="Rosso M.-N."/>
            <person name="Henrissat B."/>
            <person name="Hibbett D."/>
            <person name="Martinez A.T."/>
            <person name="Grigoriev I.V."/>
        </authorList>
    </citation>
    <scope>NUCLEOTIDE SEQUENCE</scope>
    <source>
        <strain evidence="3">MF-IS2</strain>
    </source>
</reference>
<evidence type="ECO:0000256" key="1">
    <source>
        <dbReference type="SAM" id="MobiDB-lite"/>
    </source>
</evidence>
<dbReference type="EMBL" id="MU151495">
    <property type="protein sequence ID" value="KAF9443280.1"/>
    <property type="molecule type" value="Genomic_DNA"/>
</dbReference>
<evidence type="ECO:0000313" key="3">
    <source>
        <dbReference type="EMBL" id="KAF9443280.1"/>
    </source>
</evidence>
<dbReference type="Proteomes" id="UP000807342">
    <property type="component" value="Unassembled WGS sequence"/>
</dbReference>
<dbReference type="AlphaFoldDB" id="A0A9P5X3C1"/>
<feature type="region of interest" description="Disordered" evidence="1">
    <location>
        <begin position="1"/>
        <end position="25"/>
    </location>
</feature>
<comment type="caution">
    <text evidence="3">The sequence shown here is derived from an EMBL/GenBank/DDBJ whole genome shotgun (WGS) entry which is preliminary data.</text>
</comment>
<organism evidence="3 4">
    <name type="scientific">Macrolepiota fuliginosa MF-IS2</name>
    <dbReference type="NCBI Taxonomy" id="1400762"/>
    <lineage>
        <taxon>Eukaryota</taxon>
        <taxon>Fungi</taxon>
        <taxon>Dikarya</taxon>
        <taxon>Basidiomycota</taxon>
        <taxon>Agaricomycotina</taxon>
        <taxon>Agaricomycetes</taxon>
        <taxon>Agaricomycetidae</taxon>
        <taxon>Agaricales</taxon>
        <taxon>Agaricineae</taxon>
        <taxon>Agaricaceae</taxon>
        <taxon>Macrolepiota</taxon>
    </lineage>
</organism>
<accession>A0A9P5X3C1</accession>
<sequence length="71" mass="7716">MSQTKKQTRVNGTNSTKKSPKATTSGFDVLSSYFWSLLVLCVAIYAYLVRSLSGPGTTMSLSTYLATKTLN</sequence>
<keyword evidence="2" id="KW-0812">Transmembrane</keyword>
<feature type="transmembrane region" description="Helical" evidence="2">
    <location>
        <begin position="32"/>
        <end position="49"/>
    </location>
</feature>
<gene>
    <name evidence="3" type="ORF">P691DRAFT_422036</name>
</gene>
<keyword evidence="4" id="KW-1185">Reference proteome</keyword>
<protein>
    <submittedName>
        <fullName evidence="3">Uncharacterized protein</fullName>
    </submittedName>
</protein>
<keyword evidence="2" id="KW-1133">Transmembrane helix</keyword>
<proteinExistence type="predicted"/>
<evidence type="ECO:0000256" key="2">
    <source>
        <dbReference type="SAM" id="Phobius"/>
    </source>
</evidence>
<keyword evidence="2" id="KW-0472">Membrane</keyword>